<gene>
    <name evidence="3" type="ORF">MD535_24265</name>
</gene>
<dbReference type="PANTHER" id="PTHR30469">
    <property type="entry name" value="MULTIDRUG RESISTANCE PROTEIN MDTA"/>
    <property type="match status" value="1"/>
</dbReference>
<comment type="similarity">
    <text evidence="1">Belongs to the membrane fusion protein (MFP) (TC 8.A.1) family.</text>
</comment>
<evidence type="ECO:0000313" key="4">
    <source>
        <dbReference type="Proteomes" id="UP001155587"/>
    </source>
</evidence>
<dbReference type="GO" id="GO:0015562">
    <property type="term" value="F:efflux transmembrane transporter activity"/>
    <property type="evidence" value="ECO:0007669"/>
    <property type="project" value="TreeGrafter"/>
</dbReference>
<dbReference type="RefSeq" id="WP_265677761.1">
    <property type="nucleotide sequence ID" value="NZ_JAKRRY010000062.1"/>
</dbReference>
<keyword evidence="4" id="KW-1185">Reference proteome</keyword>
<evidence type="ECO:0000259" key="2">
    <source>
        <dbReference type="Pfam" id="PF25967"/>
    </source>
</evidence>
<evidence type="ECO:0000256" key="1">
    <source>
        <dbReference type="ARBA" id="ARBA00009477"/>
    </source>
</evidence>
<dbReference type="Gene3D" id="2.40.420.20">
    <property type="match status" value="1"/>
</dbReference>
<reference evidence="3" key="1">
    <citation type="submission" date="2022-02" db="EMBL/GenBank/DDBJ databases">
        <title>Vibrio sp. nov, a new bacterium isolated from seawater.</title>
        <authorList>
            <person name="Yuan Y."/>
        </authorList>
    </citation>
    <scope>NUCLEOTIDE SEQUENCE</scope>
    <source>
        <strain evidence="3">ZSDZ65</strain>
    </source>
</reference>
<feature type="non-terminal residue" evidence="3">
    <location>
        <position position="1"/>
    </location>
</feature>
<accession>A0A9X3CT04</accession>
<dbReference type="NCBIfam" id="TIGR01730">
    <property type="entry name" value="RND_mfp"/>
    <property type="match status" value="1"/>
</dbReference>
<sequence length="219" mass="23629">AEMDALDSEVSVLNSSLLGLKASRNANQLRQQKSTIRAPFSGIISHRFVTVGDVVNVGKPTLTVLSNQAKEAAIGIPAKQLNKVSALASPQIRVGKSTYSATLINPGAIVDIHSRSVGLRYVLPNNLGLLEGQLAYLDFDEKYHKTGFWVPISALTDGMRGVWNVYIINSNDTIESRTIQVLFADQNKAYVQGAIHAGERIVASGLHRIVPGQQVSPSQ</sequence>
<dbReference type="AlphaFoldDB" id="A0A9X3CT04"/>
<evidence type="ECO:0000313" key="3">
    <source>
        <dbReference type="EMBL" id="MCW8349108.1"/>
    </source>
</evidence>
<dbReference type="EMBL" id="JAKRRY010000062">
    <property type="protein sequence ID" value="MCW8349108.1"/>
    <property type="molecule type" value="Genomic_DNA"/>
</dbReference>
<name>A0A9X3CT04_9VIBR</name>
<proteinExistence type="inferred from homology"/>
<dbReference type="Gene3D" id="1.10.287.470">
    <property type="entry name" value="Helix hairpin bin"/>
    <property type="match status" value="1"/>
</dbReference>
<dbReference type="Gene3D" id="2.40.50.100">
    <property type="match status" value="1"/>
</dbReference>
<dbReference type="InterPro" id="IPR058627">
    <property type="entry name" value="MdtA-like_C"/>
</dbReference>
<protein>
    <submittedName>
        <fullName evidence="3">Efflux RND transporter periplasmic adaptor subunit</fullName>
    </submittedName>
</protein>
<dbReference type="Pfam" id="PF25967">
    <property type="entry name" value="RND-MFP_C"/>
    <property type="match status" value="1"/>
</dbReference>
<dbReference type="PANTHER" id="PTHR30469:SF11">
    <property type="entry name" value="BLL4320 PROTEIN"/>
    <property type="match status" value="1"/>
</dbReference>
<comment type="caution">
    <text evidence="3">The sequence shown here is derived from an EMBL/GenBank/DDBJ whole genome shotgun (WGS) entry which is preliminary data.</text>
</comment>
<feature type="domain" description="Multidrug resistance protein MdtA-like C-terminal permuted SH3" evidence="2">
    <location>
        <begin position="150"/>
        <end position="208"/>
    </location>
</feature>
<organism evidence="3 4">
    <name type="scientific">Vibrio qingdaonensis</name>
    <dbReference type="NCBI Taxonomy" id="2829491"/>
    <lineage>
        <taxon>Bacteria</taxon>
        <taxon>Pseudomonadati</taxon>
        <taxon>Pseudomonadota</taxon>
        <taxon>Gammaproteobacteria</taxon>
        <taxon>Vibrionales</taxon>
        <taxon>Vibrionaceae</taxon>
        <taxon>Vibrio</taxon>
    </lineage>
</organism>
<dbReference type="GO" id="GO:1990281">
    <property type="term" value="C:efflux pump complex"/>
    <property type="evidence" value="ECO:0007669"/>
    <property type="project" value="TreeGrafter"/>
</dbReference>
<dbReference type="SUPFAM" id="SSF111369">
    <property type="entry name" value="HlyD-like secretion proteins"/>
    <property type="match status" value="1"/>
</dbReference>
<dbReference type="Gene3D" id="2.40.30.170">
    <property type="match status" value="1"/>
</dbReference>
<dbReference type="InterPro" id="IPR006143">
    <property type="entry name" value="RND_pump_MFP"/>
</dbReference>
<dbReference type="Proteomes" id="UP001155587">
    <property type="component" value="Unassembled WGS sequence"/>
</dbReference>